<reference evidence="2" key="1">
    <citation type="submission" date="2024-07" db="EMBL/GenBank/DDBJ databases">
        <authorList>
            <person name="Bringhurst R.M."/>
            <person name="Homer T.E."/>
        </authorList>
    </citation>
    <scope>NUCLEOTIDE SEQUENCE</scope>
</reference>
<evidence type="ECO:0000313" key="2">
    <source>
        <dbReference type="EMBL" id="XDJ14837.1"/>
    </source>
</evidence>
<feature type="region of interest" description="Disordered" evidence="1">
    <location>
        <begin position="55"/>
        <end position="82"/>
    </location>
</feature>
<protein>
    <submittedName>
        <fullName evidence="2">Uncharacterized protein</fullName>
    </submittedName>
</protein>
<sequence>MSHFGTAMRWLFKPITVPLVWLFKHRCSFEPGTDHCRGLFCPVGKEGVEGWTNMNRGGEWSRMSKRPTTLPKAPPPPTFPRGRLTRDIVSRLTTEEINNLMAEAYRRTVRKETVSDAQIKEYHRRVAVARQNEDDGYYIAPSHSWAFVPPPPELPTPPEPMVSCTCFSSNCKHTSDPNHVSNRLRIP</sequence>
<name>A0AB39CD06_9VIRU</name>
<proteinExistence type="predicted"/>
<evidence type="ECO:0000256" key="1">
    <source>
        <dbReference type="SAM" id="MobiDB-lite"/>
    </source>
</evidence>
<accession>A0AB39CD06</accession>
<organism evidence="2">
    <name type="scientific">Pseudomonas phage RVTF4</name>
    <dbReference type="NCBI Taxonomy" id="3236931"/>
    <lineage>
        <taxon>Viruses</taxon>
    </lineage>
</organism>
<dbReference type="EMBL" id="PQ015378">
    <property type="protein sequence ID" value="XDJ14837.1"/>
    <property type="molecule type" value="Genomic_DNA"/>
</dbReference>